<comment type="caution">
    <text evidence="1">The sequence shown here is derived from an EMBL/GenBank/DDBJ whole genome shotgun (WGS) entry which is preliminary data.</text>
</comment>
<protein>
    <submittedName>
        <fullName evidence="1">Uncharacterized protein</fullName>
    </submittedName>
</protein>
<gene>
    <name evidence="1" type="ORF">NE651_07615</name>
</gene>
<dbReference type="GeneID" id="59809976"/>
<dbReference type="RefSeq" id="WP_162508140.1">
    <property type="nucleotide sequence ID" value="NZ_DAWDUM010000002.1"/>
</dbReference>
<reference evidence="1" key="1">
    <citation type="submission" date="2022-06" db="EMBL/GenBank/DDBJ databases">
        <title>Isolation of gut microbiota from human fecal samples.</title>
        <authorList>
            <person name="Pamer E.G."/>
            <person name="Barat B."/>
            <person name="Waligurski E."/>
            <person name="Medina S."/>
            <person name="Paddock L."/>
            <person name="Mostad J."/>
        </authorList>
    </citation>
    <scope>NUCLEOTIDE SEQUENCE</scope>
    <source>
        <strain evidence="1">DFI.6.22</strain>
    </source>
</reference>
<dbReference type="Proteomes" id="UP001205035">
    <property type="component" value="Unassembled WGS sequence"/>
</dbReference>
<evidence type="ECO:0000313" key="2">
    <source>
        <dbReference type="Proteomes" id="UP001205035"/>
    </source>
</evidence>
<name>A0AAJ1FNW6_9BACT</name>
<dbReference type="AlphaFoldDB" id="A0AAJ1FNW6"/>
<sequence>MEYAIAKLKTAEIVGMGAKHLAQIDKICAKHLADTNKSTIFALYINGYGERYYIVQA</sequence>
<dbReference type="EMBL" id="JANGBQ010000008">
    <property type="protein sequence ID" value="MCQ5082758.1"/>
    <property type="molecule type" value="Genomic_DNA"/>
</dbReference>
<accession>A0AAJ1FNW6</accession>
<organism evidence="1 2">
    <name type="scientific">Alistipes onderdonkii</name>
    <dbReference type="NCBI Taxonomy" id="328813"/>
    <lineage>
        <taxon>Bacteria</taxon>
        <taxon>Pseudomonadati</taxon>
        <taxon>Bacteroidota</taxon>
        <taxon>Bacteroidia</taxon>
        <taxon>Bacteroidales</taxon>
        <taxon>Rikenellaceae</taxon>
        <taxon>Alistipes</taxon>
    </lineage>
</organism>
<proteinExistence type="predicted"/>
<evidence type="ECO:0000313" key="1">
    <source>
        <dbReference type="EMBL" id="MCQ5082758.1"/>
    </source>
</evidence>